<keyword evidence="4" id="KW-0804">Transcription</keyword>
<evidence type="ECO:0000256" key="4">
    <source>
        <dbReference type="ARBA" id="ARBA00023163"/>
    </source>
</evidence>
<accession>A0ABS6ABM6</accession>
<dbReference type="PROSITE" id="PS50931">
    <property type="entry name" value="HTH_LYSR"/>
    <property type="match status" value="1"/>
</dbReference>
<protein>
    <submittedName>
        <fullName evidence="6">LysR family transcriptional regulator</fullName>
    </submittedName>
</protein>
<gene>
    <name evidence="6" type="ORF">KO508_11590</name>
</gene>
<dbReference type="PANTHER" id="PTHR30537:SF10">
    <property type="entry name" value="TRANSCRIPTIONAL REGULATOR-RELATED"/>
    <property type="match status" value="1"/>
</dbReference>
<keyword evidence="2" id="KW-0805">Transcription regulation</keyword>
<dbReference type="Proteomes" id="UP000753376">
    <property type="component" value="Unassembled WGS sequence"/>
</dbReference>
<sequence length="303" mass="34056">MLIWEGVSEFVAVAEAQSFTAAAKRLGISTAQVSRQVSALEARLSTKLLYRTTRKVSVTETGQVYYQQCRRVLDGLEEAERSVTNLQLVPKGQLRLTAPVTFGEKVIAPLVNDFALRYPALEVDMNLTNQTLDLVAKGYDLAVRMGKLEASSMMAKRLSSRTLYVCASPDYLSSYGVPHSLSELEQHNCLQGNLDYWRFQEDGKPRNIRITGNIRCNSGWSLLDAALKGIGIVQLPDYYVQPSLDSGRLIPLLAHWQEADDGIWAIYPHNRYLSPKVRMLLDYLSDCLQPNARHQMQETGRND</sequence>
<dbReference type="Pfam" id="PF03466">
    <property type="entry name" value="LysR_substrate"/>
    <property type="match status" value="1"/>
</dbReference>
<dbReference type="Pfam" id="PF00126">
    <property type="entry name" value="HTH_1"/>
    <property type="match status" value="1"/>
</dbReference>
<evidence type="ECO:0000256" key="2">
    <source>
        <dbReference type="ARBA" id="ARBA00023015"/>
    </source>
</evidence>
<dbReference type="EMBL" id="JAHKPV010000019">
    <property type="protein sequence ID" value="MBU2874643.1"/>
    <property type="molecule type" value="Genomic_DNA"/>
</dbReference>
<feature type="domain" description="HTH lysR-type" evidence="5">
    <location>
        <begin position="10"/>
        <end position="59"/>
    </location>
</feature>
<proteinExistence type="inferred from homology"/>
<evidence type="ECO:0000259" key="5">
    <source>
        <dbReference type="PROSITE" id="PS50931"/>
    </source>
</evidence>
<comment type="caution">
    <text evidence="6">The sequence shown here is derived from an EMBL/GenBank/DDBJ whole genome shotgun (WGS) entry which is preliminary data.</text>
</comment>
<keyword evidence="7" id="KW-1185">Reference proteome</keyword>
<organism evidence="6 7">
    <name type="scientific">Marinobacter salexigens</name>
    <dbReference type="NCBI Taxonomy" id="1925763"/>
    <lineage>
        <taxon>Bacteria</taxon>
        <taxon>Pseudomonadati</taxon>
        <taxon>Pseudomonadota</taxon>
        <taxon>Gammaproteobacteria</taxon>
        <taxon>Pseudomonadales</taxon>
        <taxon>Marinobacteraceae</taxon>
        <taxon>Marinobacter</taxon>
    </lineage>
</organism>
<reference evidence="6 7" key="1">
    <citation type="submission" date="2021-05" db="EMBL/GenBank/DDBJ databases">
        <title>Draft genomes of bacteria isolated from model marine particles.</title>
        <authorList>
            <person name="Datta M.S."/>
            <person name="Schwartzman J.A."/>
            <person name="Enke T.N."/>
            <person name="Saavedra J."/>
            <person name="Cermak N."/>
            <person name="Cordero O.X."/>
        </authorList>
    </citation>
    <scope>NUCLEOTIDE SEQUENCE [LARGE SCALE GENOMIC DNA]</scope>
    <source>
        <strain evidence="6 7">D2M19</strain>
    </source>
</reference>
<dbReference type="InterPro" id="IPR000847">
    <property type="entry name" value="LysR_HTH_N"/>
</dbReference>
<evidence type="ECO:0000256" key="3">
    <source>
        <dbReference type="ARBA" id="ARBA00023125"/>
    </source>
</evidence>
<dbReference type="RefSeq" id="WP_216008849.1">
    <property type="nucleotide sequence ID" value="NZ_JAHKPV010000019.1"/>
</dbReference>
<evidence type="ECO:0000313" key="7">
    <source>
        <dbReference type="Proteomes" id="UP000753376"/>
    </source>
</evidence>
<name>A0ABS6ABM6_9GAMM</name>
<keyword evidence="3" id="KW-0238">DNA-binding</keyword>
<dbReference type="InterPro" id="IPR005119">
    <property type="entry name" value="LysR_subst-bd"/>
</dbReference>
<evidence type="ECO:0000313" key="6">
    <source>
        <dbReference type="EMBL" id="MBU2874643.1"/>
    </source>
</evidence>
<evidence type="ECO:0000256" key="1">
    <source>
        <dbReference type="ARBA" id="ARBA00009437"/>
    </source>
</evidence>
<dbReference type="InterPro" id="IPR058163">
    <property type="entry name" value="LysR-type_TF_proteobact-type"/>
</dbReference>
<dbReference type="PANTHER" id="PTHR30537">
    <property type="entry name" value="HTH-TYPE TRANSCRIPTIONAL REGULATOR"/>
    <property type="match status" value="1"/>
</dbReference>
<comment type="similarity">
    <text evidence="1">Belongs to the LysR transcriptional regulatory family.</text>
</comment>